<dbReference type="Proteomes" id="UP000030690">
    <property type="component" value="Unassembled WGS sequence"/>
</dbReference>
<reference evidence="2 3" key="1">
    <citation type="submission" date="2013-02" db="EMBL/GenBank/DDBJ databases">
        <title>The Genome Annotation of Plasmodium falciparum Vietnam Oak-Knoll (FVO).</title>
        <authorList>
            <consortium name="The Broad Institute Genome Sequencing Platform"/>
            <consortium name="The Broad Institute Genome Sequencing Center for Infectious Disease"/>
            <person name="Neafsey D."/>
            <person name="Hoffman S."/>
            <person name="Volkman S."/>
            <person name="Rosenthal P."/>
            <person name="Walker B."/>
            <person name="Young S.K."/>
            <person name="Zeng Q."/>
            <person name="Gargeya S."/>
            <person name="Fitzgerald M."/>
            <person name="Haas B."/>
            <person name="Abouelleil A."/>
            <person name="Allen A.W."/>
            <person name="Alvarado L."/>
            <person name="Arachchi H.M."/>
            <person name="Berlin A.M."/>
            <person name="Chapman S.B."/>
            <person name="Gainer-Dewar J."/>
            <person name="Goldberg J."/>
            <person name="Griggs A."/>
            <person name="Gujja S."/>
            <person name="Hansen M."/>
            <person name="Howarth C."/>
            <person name="Imamovic A."/>
            <person name="Ireland A."/>
            <person name="Larimer J."/>
            <person name="McCowan C."/>
            <person name="Murphy C."/>
            <person name="Pearson M."/>
            <person name="Poon T.W."/>
            <person name="Priest M."/>
            <person name="Roberts A."/>
            <person name="Saif S."/>
            <person name="Shea T."/>
            <person name="Sisk P."/>
            <person name="Sykes S."/>
            <person name="Wortman J."/>
            <person name="Nusbaum C."/>
            <person name="Birren B."/>
        </authorList>
    </citation>
    <scope>NUCLEOTIDE SEQUENCE [LARGE SCALE GENOMIC DNA]</scope>
    <source>
        <strain evidence="3">Vietnam Oak-Knoll (FVO)</strain>
    </source>
</reference>
<evidence type="ECO:0000256" key="1">
    <source>
        <dbReference type="SAM" id="Coils"/>
    </source>
</evidence>
<accession>A0A024V1X9</accession>
<dbReference type="EMBL" id="KI925135">
    <property type="protein sequence ID" value="ETW17013.1"/>
    <property type="molecule type" value="Genomic_DNA"/>
</dbReference>
<feature type="coiled-coil region" evidence="1">
    <location>
        <begin position="34"/>
        <end position="61"/>
    </location>
</feature>
<reference evidence="2 3" key="2">
    <citation type="submission" date="2013-02" db="EMBL/GenBank/DDBJ databases">
        <title>The Genome Sequence of Plasmodium falciparum Vietnam Oak-Knoll (FVO).</title>
        <authorList>
            <consortium name="The Broad Institute Genome Sequencing Platform"/>
            <consortium name="The Broad Institute Genome Sequencing Center for Infectious Disease"/>
            <person name="Neafsey D."/>
            <person name="Cheeseman I."/>
            <person name="Volkman S."/>
            <person name="Adams J."/>
            <person name="Walker B."/>
            <person name="Young S.K."/>
            <person name="Zeng Q."/>
            <person name="Gargeya S."/>
            <person name="Fitzgerald M."/>
            <person name="Haas B."/>
            <person name="Abouelleil A."/>
            <person name="Alvarado L."/>
            <person name="Arachchi H.M."/>
            <person name="Berlin A.M."/>
            <person name="Chapman S.B."/>
            <person name="Dewar J."/>
            <person name="Goldberg J."/>
            <person name="Griggs A."/>
            <person name="Gujja S."/>
            <person name="Hansen M."/>
            <person name="Howarth C."/>
            <person name="Imamovic A."/>
            <person name="Larimer J."/>
            <person name="McCowan C."/>
            <person name="Murphy C."/>
            <person name="Neiman D."/>
            <person name="Pearson M."/>
            <person name="Priest M."/>
            <person name="Roberts A."/>
            <person name="Saif S."/>
            <person name="Shea T."/>
            <person name="Sisk P."/>
            <person name="Sykes S."/>
            <person name="Wortman J."/>
            <person name="Nusbaum C."/>
            <person name="Birren B."/>
        </authorList>
    </citation>
    <scope>NUCLEOTIDE SEQUENCE [LARGE SCALE GENOMIC DNA]</scope>
    <source>
        <strain evidence="3">Vietnam Oak-Knoll (FVO)</strain>
    </source>
</reference>
<evidence type="ECO:0000313" key="3">
    <source>
        <dbReference type="Proteomes" id="UP000030690"/>
    </source>
</evidence>
<protein>
    <submittedName>
        <fullName evidence="2">Uncharacterized protein</fullName>
    </submittedName>
</protein>
<name>A0A024V1X9_PLAFA</name>
<keyword evidence="1" id="KW-0175">Coiled coil</keyword>
<dbReference type="AlphaFoldDB" id="A0A024V1X9"/>
<organism evidence="2 3">
    <name type="scientific">Plasmodium falciparum Vietnam Oak-Knoll</name>
    <name type="common">FVO</name>
    <dbReference type="NCBI Taxonomy" id="1036723"/>
    <lineage>
        <taxon>Eukaryota</taxon>
        <taxon>Sar</taxon>
        <taxon>Alveolata</taxon>
        <taxon>Apicomplexa</taxon>
        <taxon>Aconoidasida</taxon>
        <taxon>Haemosporida</taxon>
        <taxon>Plasmodiidae</taxon>
        <taxon>Plasmodium</taxon>
        <taxon>Plasmodium (Laverania)</taxon>
    </lineage>
</organism>
<proteinExistence type="predicted"/>
<evidence type="ECO:0000313" key="2">
    <source>
        <dbReference type="EMBL" id="ETW17013.1"/>
    </source>
</evidence>
<gene>
    <name evidence="2" type="ORF">PFFVO_04118</name>
</gene>
<sequence length="223" mass="26302">MNSFLNKSNFSLSELDINHSQQSEHNINHYKIYCSELKLENESLKKIVHKLKIKNNKLSKNMEYLLNDLIQTEGINEENVQIHKNTINNEHIPYMENTHTTNVYYNNHKDDNFMEETEKKYSYQETVDILERHIKNKEIVTTDNIKLDIIKNNDIKGNHINDDIIKGNNINDANIKKGFNCQTGNIILPDKKDFNCQTEILYHLTKKISIARQIIFLRTQINI</sequence>